<gene>
    <name evidence="1" type="ORF">CYMTET_37295</name>
</gene>
<reference evidence="1 2" key="1">
    <citation type="journal article" date="2015" name="Genome Biol. Evol.">
        <title>Comparative Genomics of a Bacterivorous Green Alga Reveals Evolutionary Causalities and Consequences of Phago-Mixotrophic Mode of Nutrition.</title>
        <authorList>
            <person name="Burns J.A."/>
            <person name="Paasch A."/>
            <person name="Narechania A."/>
            <person name="Kim E."/>
        </authorList>
    </citation>
    <scope>NUCLEOTIDE SEQUENCE [LARGE SCALE GENOMIC DNA]</scope>
    <source>
        <strain evidence="1 2">PLY_AMNH</strain>
    </source>
</reference>
<comment type="caution">
    <text evidence="1">The sequence shown here is derived from an EMBL/GenBank/DDBJ whole genome shotgun (WGS) entry which is preliminary data.</text>
</comment>
<sequence>MEYVPGTNLPLEGWFQQCLHCGTCTANTFKCLAEEIALCRRCASRISGLGRNLADITTSTSTECAHLKVNDMAIGANRRFVADENVDSNTDDNSPLCEVLLNHHMPRRVGKVGHVTVTTSSSGQPTTRVIYS</sequence>
<proteinExistence type="predicted"/>
<dbReference type="EMBL" id="LGRX02024828">
    <property type="protein sequence ID" value="KAK3253457.1"/>
    <property type="molecule type" value="Genomic_DNA"/>
</dbReference>
<dbReference type="Proteomes" id="UP001190700">
    <property type="component" value="Unassembled WGS sequence"/>
</dbReference>
<protein>
    <submittedName>
        <fullName evidence="1">Uncharacterized protein</fullName>
    </submittedName>
</protein>
<evidence type="ECO:0000313" key="2">
    <source>
        <dbReference type="Proteomes" id="UP001190700"/>
    </source>
</evidence>
<dbReference type="AlphaFoldDB" id="A0AAE0CE63"/>
<keyword evidence="2" id="KW-1185">Reference proteome</keyword>
<evidence type="ECO:0000313" key="1">
    <source>
        <dbReference type="EMBL" id="KAK3253457.1"/>
    </source>
</evidence>
<name>A0AAE0CE63_9CHLO</name>
<organism evidence="1 2">
    <name type="scientific">Cymbomonas tetramitiformis</name>
    <dbReference type="NCBI Taxonomy" id="36881"/>
    <lineage>
        <taxon>Eukaryota</taxon>
        <taxon>Viridiplantae</taxon>
        <taxon>Chlorophyta</taxon>
        <taxon>Pyramimonadophyceae</taxon>
        <taxon>Pyramimonadales</taxon>
        <taxon>Pyramimonadaceae</taxon>
        <taxon>Cymbomonas</taxon>
    </lineage>
</organism>
<accession>A0AAE0CE63</accession>